<dbReference type="GO" id="GO:0005886">
    <property type="term" value="C:plasma membrane"/>
    <property type="evidence" value="ECO:0007669"/>
    <property type="project" value="UniProtKB-SubCell"/>
</dbReference>
<keyword evidence="5 6" id="KW-0472">Membrane</keyword>
<dbReference type="NCBIfam" id="TIGR00773">
    <property type="entry name" value="NhaA"/>
    <property type="match status" value="1"/>
</dbReference>
<feature type="transmembrane region" description="Helical" evidence="6">
    <location>
        <begin position="254"/>
        <end position="275"/>
    </location>
</feature>
<dbReference type="InterPro" id="IPR004670">
    <property type="entry name" value="NhaA"/>
</dbReference>
<keyword evidence="6" id="KW-0050">Antiport</keyword>
<dbReference type="Proteomes" id="UP000502502">
    <property type="component" value="Chromosome"/>
</dbReference>
<keyword evidence="6" id="KW-0915">Sodium</keyword>
<feature type="transmembrane region" description="Helical" evidence="6">
    <location>
        <begin position="359"/>
        <end position="376"/>
    </location>
</feature>
<feature type="transmembrane region" description="Helical" evidence="6">
    <location>
        <begin position="287"/>
        <end position="309"/>
    </location>
</feature>
<keyword evidence="6" id="KW-0813">Transport</keyword>
<evidence type="ECO:0000256" key="4">
    <source>
        <dbReference type="ARBA" id="ARBA00022989"/>
    </source>
</evidence>
<sequence>MGHDAAKTRREERNAGLLLIAAAALALLAANSAAGDFYHHILDYSFGPSLPRIGVPTVHLWVADALMALFFLLVGLEVKREWYEGRLSTAAERRLPFIAAAAGMALPALVFISIVQSDPSLINGWAIPAATDIAFAIGILALLGSRASPSIKLLLVTIAIIDDVGAVLIIALFYTADLSVYALGASLVIAGVMAFLNVAGVRRLWPYLVLAAFLWFAVLASGIHATIAGVVAALTIPLGRGEAHSPLRKLEHTIHPWVMFGVVPLFGFVSAGVHVGSIGEILRPLPLAIGLGLFVGKQTGVFGAIWLAVRSGLAPRPAGANWQQIYGAAMLCGIGFTMSLFIGALAFPGQPEAVEAAKLGTLGGSFLAAVGGWLVLRTAGPAEPVEEDASEAAEIFGEDWMADRQP</sequence>
<dbReference type="HAMAP" id="MF_01844">
    <property type="entry name" value="NhaA"/>
    <property type="match status" value="1"/>
</dbReference>
<evidence type="ECO:0000313" key="7">
    <source>
        <dbReference type="EMBL" id="QIL01678.1"/>
    </source>
</evidence>
<evidence type="ECO:0000256" key="6">
    <source>
        <dbReference type="HAMAP-Rule" id="MF_01844"/>
    </source>
</evidence>
<reference evidence="7 8" key="1">
    <citation type="submission" date="2020-03" db="EMBL/GenBank/DDBJ databases">
        <title>Sphingomonas sp. nov., isolated from fish.</title>
        <authorList>
            <person name="Hyun D.-W."/>
            <person name="Bae J.-W."/>
        </authorList>
    </citation>
    <scope>NUCLEOTIDE SEQUENCE [LARGE SCALE GENOMIC DNA]</scope>
    <source>
        <strain evidence="7 8">HDW15C</strain>
    </source>
</reference>
<keyword evidence="2 6" id="KW-1003">Cell membrane</keyword>
<keyword evidence="6" id="KW-0406">Ion transport</keyword>
<keyword evidence="4 6" id="KW-1133">Transmembrane helix</keyword>
<dbReference type="RefSeq" id="WP_166092458.1">
    <property type="nucleotide sequence ID" value="NZ_CP049871.1"/>
</dbReference>
<dbReference type="AlphaFoldDB" id="A0A6G7ZL81"/>
<evidence type="ECO:0000256" key="5">
    <source>
        <dbReference type="ARBA" id="ARBA00023136"/>
    </source>
</evidence>
<dbReference type="NCBIfam" id="NF007111">
    <property type="entry name" value="PRK09560.1"/>
    <property type="match status" value="1"/>
</dbReference>
<feature type="transmembrane region" description="Helical" evidence="6">
    <location>
        <begin position="122"/>
        <end position="144"/>
    </location>
</feature>
<evidence type="ECO:0000256" key="3">
    <source>
        <dbReference type="ARBA" id="ARBA00022692"/>
    </source>
</evidence>
<comment type="similarity">
    <text evidence="6">Belongs to the NhaA Na(+)/H(+) (TC 2.A.33) antiporter family.</text>
</comment>
<feature type="transmembrane region" description="Helical" evidence="6">
    <location>
        <begin position="325"/>
        <end position="347"/>
    </location>
</feature>
<feature type="transmembrane region" description="Helical" evidence="6">
    <location>
        <begin position="207"/>
        <end position="234"/>
    </location>
</feature>
<evidence type="ECO:0000313" key="8">
    <source>
        <dbReference type="Proteomes" id="UP000502502"/>
    </source>
</evidence>
<comment type="subcellular location">
    <subcellularLocation>
        <location evidence="1">Cell inner membrane</location>
        <topology evidence="1">Multi-pass membrane protein</topology>
    </subcellularLocation>
    <subcellularLocation>
        <location evidence="6">Cell membrane</location>
        <topology evidence="6">Multi-pass membrane protein</topology>
    </subcellularLocation>
</comment>
<accession>A0A6G7ZL81</accession>
<feature type="transmembrane region" description="Helical" evidence="6">
    <location>
        <begin position="180"/>
        <end position="200"/>
    </location>
</feature>
<dbReference type="Pfam" id="PF06965">
    <property type="entry name" value="Na_H_antiport_1"/>
    <property type="match status" value="1"/>
</dbReference>
<evidence type="ECO:0000256" key="1">
    <source>
        <dbReference type="ARBA" id="ARBA00004429"/>
    </source>
</evidence>
<dbReference type="PANTHER" id="PTHR30341:SF0">
    <property type="entry name" value="NA(+)_H(+) ANTIPORTER NHAA"/>
    <property type="match status" value="1"/>
</dbReference>
<organism evidence="7 8">
    <name type="scientific">Sphingomonas sinipercae</name>
    <dbReference type="NCBI Taxonomy" id="2714944"/>
    <lineage>
        <taxon>Bacteria</taxon>
        <taxon>Pseudomonadati</taxon>
        <taxon>Pseudomonadota</taxon>
        <taxon>Alphaproteobacteria</taxon>
        <taxon>Sphingomonadales</taxon>
        <taxon>Sphingomonadaceae</taxon>
        <taxon>Sphingomonas</taxon>
    </lineage>
</organism>
<proteinExistence type="inferred from homology"/>
<dbReference type="NCBIfam" id="NF007112">
    <property type="entry name" value="PRK09561.1"/>
    <property type="match status" value="1"/>
</dbReference>
<feature type="transmembrane region" description="Helical" evidence="6">
    <location>
        <begin position="153"/>
        <end position="174"/>
    </location>
</feature>
<keyword evidence="3 6" id="KW-0812">Transmembrane</keyword>
<dbReference type="GO" id="GO:0015385">
    <property type="term" value="F:sodium:proton antiporter activity"/>
    <property type="evidence" value="ECO:0007669"/>
    <property type="project" value="UniProtKB-UniRule"/>
</dbReference>
<feature type="transmembrane region" description="Helical" evidence="6">
    <location>
        <begin position="97"/>
        <end position="116"/>
    </location>
</feature>
<keyword evidence="6" id="KW-0739">Sodium transport</keyword>
<dbReference type="PANTHER" id="PTHR30341">
    <property type="entry name" value="SODIUM ION/PROTON ANTIPORTER NHAA-RELATED"/>
    <property type="match status" value="1"/>
</dbReference>
<dbReference type="InterPro" id="IPR023171">
    <property type="entry name" value="Na/H_antiporter_dom_sf"/>
</dbReference>
<name>A0A6G7ZL81_9SPHN</name>
<keyword evidence="8" id="KW-1185">Reference proteome</keyword>
<feature type="transmembrane region" description="Helical" evidence="6">
    <location>
        <begin position="58"/>
        <end position="76"/>
    </location>
</feature>
<dbReference type="GO" id="GO:0006885">
    <property type="term" value="P:regulation of pH"/>
    <property type="evidence" value="ECO:0007669"/>
    <property type="project" value="UniProtKB-UniRule"/>
</dbReference>
<gene>
    <name evidence="6 7" type="primary">nhaA</name>
    <name evidence="7" type="ORF">G7078_01990</name>
</gene>
<comment type="function">
    <text evidence="6">Na(+)/H(+) antiporter that extrudes sodium in exchange for external protons.</text>
</comment>
<dbReference type="Gene3D" id="1.20.1530.10">
    <property type="entry name" value="Na+/H+ antiporter like domain"/>
    <property type="match status" value="1"/>
</dbReference>
<comment type="catalytic activity">
    <reaction evidence="6">
        <text>Na(+)(in) + 2 H(+)(out) = Na(+)(out) + 2 H(+)(in)</text>
        <dbReference type="Rhea" id="RHEA:29251"/>
        <dbReference type="ChEBI" id="CHEBI:15378"/>
        <dbReference type="ChEBI" id="CHEBI:29101"/>
    </reaction>
</comment>
<evidence type="ECO:0000256" key="2">
    <source>
        <dbReference type="ARBA" id="ARBA00022475"/>
    </source>
</evidence>
<protein>
    <recommendedName>
        <fullName evidence="6">Na(+)/H(+) antiporter NhaA</fullName>
    </recommendedName>
    <alternativeName>
        <fullName evidence="6">Sodium/proton antiporter NhaA</fullName>
    </alternativeName>
</protein>
<dbReference type="EMBL" id="CP049871">
    <property type="protein sequence ID" value="QIL01678.1"/>
    <property type="molecule type" value="Genomic_DNA"/>
</dbReference>
<dbReference type="KEGG" id="ssin:G7078_01990"/>